<dbReference type="OrthoDB" id="3553916at2759"/>
<dbReference type="EMBL" id="CAJHIA010000033">
    <property type="protein sequence ID" value="CAD6448907.1"/>
    <property type="molecule type" value="Genomic_DNA"/>
</dbReference>
<organism evidence="1 2">
    <name type="scientific">Sclerotinia trifoliorum</name>
    <dbReference type="NCBI Taxonomy" id="28548"/>
    <lineage>
        <taxon>Eukaryota</taxon>
        <taxon>Fungi</taxon>
        <taxon>Dikarya</taxon>
        <taxon>Ascomycota</taxon>
        <taxon>Pezizomycotina</taxon>
        <taxon>Leotiomycetes</taxon>
        <taxon>Helotiales</taxon>
        <taxon>Sclerotiniaceae</taxon>
        <taxon>Sclerotinia</taxon>
    </lineage>
</organism>
<reference evidence="1" key="1">
    <citation type="submission" date="2020-10" db="EMBL/GenBank/DDBJ databases">
        <authorList>
            <person name="Kusch S."/>
        </authorList>
    </citation>
    <scope>NUCLEOTIDE SEQUENCE</scope>
    <source>
        <strain evidence="1">SwB9</strain>
    </source>
</reference>
<protein>
    <submittedName>
        <fullName evidence="1">C70eea6e-fef8-439d-a2f6-d51039fc5f5b</fullName>
    </submittedName>
</protein>
<gene>
    <name evidence="1" type="ORF">SCLTRI_LOCUS8700</name>
</gene>
<sequence length="115" mass="13073">MRAKSTPPPPTFTPAMLGERDFHEKEGEANLIFTTPTTALLTWPKNDKLSVNNITIGEHLLSKLRVKAWLDDDSVNLSISILKDKYKGSSRVFFTIISTPTSFPKWERFFKMGQT</sequence>
<proteinExistence type="predicted"/>
<keyword evidence="2" id="KW-1185">Reference proteome</keyword>
<evidence type="ECO:0000313" key="1">
    <source>
        <dbReference type="EMBL" id="CAD6448907.1"/>
    </source>
</evidence>
<name>A0A8H2ZSE1_9HELO</name>
<accession>A0A8H2ZSE1</accession>
<dbReference type="Proteomes" id="UP000624404">
    <property type="component" value="Unassembled WGS sequence"/>
</dbReference>
<comment type="caution">
    <text evidence="1">The sequence shown here is derived from an EMBL/GenBank/DDBJ whole genome shotgun (WGS) entry which is preliminary data.</text>
</comment>
<evidence type="ECO:0000313" key="2">
    <source>
        <dbReference type="Proteomes" id="UP000624404"/>
    </source>
</evidence>
<dbReference type="AlphaFoldDB" id="A0A8H2ZSE1"/>